<keyword evidence="2" id="KW-0805">Transcription regulation</keyword>
<dbReference type="RefSeq" id="WP_255893862.1">
    <property type="nucleotide sequence ID" value="NZ_JAMZEG020000001.1"/>
</dbReference>
<dbReference type="Gene3D" id="3.40.190.290">
    <property type="match status" value="1"/>
</dbReference>
<evidence type="ECO:0000259" key="5">
    <source>
        <dbReference type="PROSITE" id="PS50931"/>
    </source>
</evidence>
<dbReference type="Pfam" id="PF03466">
    <property type="entry name" value="LysR_substrate"/>
    <property type="match status" value="1"/>
</dbReference>
<dbReference type="SUPFAM" id="SSF46785">
    <property type="entry name" value="Winged helix' DNA-binding domain"/>
    <property type="match status" value="1"/>
</dbReference>
<feature type="domain" description="HTH lysR-type" evidence="5">
    <location>
        <begin position="1"/>
        <end position="58"/>
    </location>
</feature>
<comment type="similarity">
    <text evidence="1">Belongs to the LysR transcriptional regulatory family.</text>
</comment>
<evidence type="ECO:0000256" key="3">
    <source>
        <dbReference type="ARBA" id="ARBA00023125"/>
    </source>
</evidence>
<dbReference type="InterPro" id="IPR036390">
    <property type="entry name" value="WH_DNA-bd_sf"/>
</dbReference>
<dbReference type="PANTHER" id="PTHR30537:SF21">
    <property type="entry name" value="HTH-TYPE TRANSCRIPTIONAL REGULATOR SINR-RELATED"/>
    <property type="match status" value="1"/>
</dbReference>
<gene>
    <name evidence="6" type="ORF">M3I01_001840</name>
</gene>
<reference evidence="6" key="1">
    <citation type="submission" date="2023-01" db="EMBL/GenBank/DDBJ databases">
        <title>Psychroserpens sp. MSW6 and Marinomonas sp. RSW2, isolated from seawater.</title>
        <authorList>
            <person name="Kristyanto S."/>
            <person name="Jung J."/>
            <person name="Kim J.M."/>
            <person name="Jeon C.O."/>
        </authorList>
    </citation>
    <scope>NUCLEOTIDE SEQUENCE</scope>
    <source>
        <strain evidence="6">RSW2</strain>
    </source>
</reference>
<comment type="caution">
    <text evidence="6">The sequence shown here is derived from an EMBL/GenBank/DDBJ whole genome shotgun (WGS) entry which is preliminary data.</text>
</comment>
<accession>A0ABT5WA27</accession>
<dbReference type="EMBL" id="JAMZEG020000001">
    <property type="protein sequence ID" value="MDE8601671.1"/>
    <property type="molecule type" value="Genomic_DNA"/>
</dbReference>
<sequence length="316" mass="35317">MQLDDLQVVLKVAEFRSITAAATHLDMQVATASAAVKRIESALGVELFVRTTRHLRLSSAGERYLPQCTAALSMLDQAKQTILTDSDDVSGEIRLAVSSDLGRNIAIPWIDEFMSLHPQVTLRAHISDSNIDFYRDALDMALRYGPPADSNLYGFKICNVPRILAASPEYLEQHSTPQHPKDLTHHQGLFYQLQDILNDTWRFSDANNTYKIKPKAYCAANDGDLVRRWCVAGKGVAIKSSLDIASDLLTGRLVPLMQNYKVDIGELWLVCPSRQSITPTVRLLRDMFRERTKMLLSQLVEKGFIDAGVLEDIALS</sequence>
<organism evidence="6 7">
    <name type="scientific">Marinomonas maritima</name>
    <dbReference type="NCBI Taxonomy" id="2940935"/>
    <lineage>
        <taxon>Bacteria</taxon>
        <taxon>Pseudomonadati</taxon>
        <taxon>Pseudomonadota</taxon>
        <taxon>Gammaproteobacteria</taxon>
        <taxon>Oceanospirillales</taxon>
        <taxon>Oceanospirillaceae</taxon>
        <taxon>Marinomonas</taxon>
    </lineage>
</organism>
<dbReference type="InterPro" id="IPR036388">
    <property type="entry name" value="WH-like_DNA-bd_sf"/>
</dbReference>
<evidence type="ECO:0000313" key="6">
    <source>
        <dbReference type="EMBL" id="MDE8601671.1"/>
    </source>
</evidence>
<dbReference type="Proteomes" id="UP001139522">
    <property type="component" value="Unassembled WGS sequence"/>
</dbReference>
<evidence type="ECO:0000256" key="4">
    <source>
        <dbReference type="ARBA" id="ARBA00023163"/>
    </source>
</evidence>
<dbReference type="Gene3D" id="1.10.10.10">
    <property type="entry name" value="Winged helix-like DNA-binding domain superfamily/Winged helix DNA-binding domain"/>
    <property type="match status" value="1"/>
</dbReference>
<name>A0ABT5WA27_9GAMM</name>
<evidence type="ECO:0000256" key="1">
    <source>
        <dbReference type="ARBA" id="ARBA00009437"/>
    </source>
</evidence>
<evidence type="ECO:0000313" key="7">
    <source>
        <dbReference type="Proteomes" id="UP001139522"/>
    </source>
</evidence>
<dbReference type="CDD" id="cd08422">
    <property type="entry name" value="PBP2_CrgA_like"/>
    <property type="match status" value="1"/>
</dbReference>
<dbReference type="Pfam" id="PF00126">
    <property type="entry name" value="HTH_1"/>
    <property type="match status" value="1"/>
</dbReference>
<dbReference type="InterPro" id="IPR000847">
    <property type="entry name" value="LysR_HTH_N"/>
</dbReference>
<evidence type="ECO:0000256" key="2">
    <source>
        <dbReference type="ARBA" id="ARBA00023015"/>
    </source>
</evidence>
<dbReference type="PROSITE" id="PS50931">
    <property type="entry name" value="HTH_LYSR"/>
    <property type="match status" value="1"/>
</dbReference>
<dbReference type="PANTHER" id="PTHR30537">
    <property type="entry name" value="HTH-TYPE TRANSCRIPTIONAL REGULATOR"/>
    <property type="match status" value="1"/>
</dbReference>
<dbReference type="SUPFAM" id="SSF53850">
    <property type="entry name" value="Periplasmic binding protein-like II"/>
    <property type="match status" value="1"/>
</dbReference>
<proteinExistence type="inferred from homology"/>
<dbReference type="InterPro" id="IPR005119">
    <property type="entry name" value="LysR_subst-bd"/>
</dbReference>
<keyword evidence="7" id="KW-1185">Reference proteome</keyword>
<protein>
    <submittedName>
        <fullName evidence="6">LysR family transcriptional regulator</fullName>
    </submittedName>
</protein>
<keyword evidence="4" id="KW-0804">Transcription</keyword>
<dbReference type="InterPro" id="IPR058163">
    <property type="entry name" value="LysR-type_TF_proteobact-type"/>
</dbReference>
<keyword evidence="3" id="KW-0238">DNA-binding</keyword>